<dbReference type="PANTHER" id="PTHR38794:SF1">
    <property type="entry name" value="INTEGRAL MEMBRANE PROTEIN"/>
    <property type="match status" value="1"/>
</dbReference>
<feature type="signal peptide" evidence="3">
    <location>
        <begin position="1"/>
        <end position="16"/>
    </location>
</feature>
<evidence type="ECO:0000313" key="6">
    <source>
        <dbReference type="Proteomes" id="UP000664203"/>
    </source>
</evidence>
<organism evidence="5 6">
    <name type="scientific">Alectoria fallacina</name>
    <dbReference type="NCBI Taxonomy" id="1903189"/>
    <lineage>
        <taxon>Eukaryota</taxon>
        <taxon>Fungi</taxon>
        <taxon>Dikarya</taxon>
        <taxon>Ascomycota</taxon>
        <taxon>Pezizomycotina</taxon>
        <taxon>Lecanoromycetes</taxon>
        <taxon>OSLEUM clade</taxon>
        <taxon>Lecanoromycetidae</taxon>
        <taxon>Lecanorales</taxon>
        <taxon>Lecanorineae</taxon>
        <taxon>Parmeliaceae</taxon>
        <taxon>Alectoria</taxon>
    </lineage>
</organism>
<dbReference type="Proteomes" id="UP000664203">
    <property type="component" value="Unassembled WGS sequence"/>
</dbReference>
<evidence type="ECO:0000256" key="3">
    <source>
        <dbReference type="SAM" id="SignalP"/>
    </source>
</evidence>
<keyword evidence="2" id="KW-1133">Transmembrane helix</keyword>
<keyword evidence="2" id="KW-0472">Membrane</keyword>
<evidence type="ECO:0000256" key="2">
    <source>
        <dbReference type="SAM" id="Phobius"/>
    </source>
</evidence>
<keyword evidence="6" id="KW-1185">Reference proteome</keyword>
<name>A0A8H3EMY5_9LECA</name>
<evidence type="ECO:0000313" key="5">
    <source>
        <dbReference type="EMBL" id="CAF9905811.1"/>
    </source>
</evidence>
<dbReference type="OrthoDB" id="3918601at2759"/>
<evidence type="ECO:0000259" key="4">
    <source>
        <dbReference type="Pfam" id="PF20684"/>
    </source>
</evidence>
<keyword evidence="3" id="KW-0732">Signal</keyword>
<sequence>MCRVVGVGILIWTVTAIFLAAFQCSTPDTWNFIDNRCISRAGYWTFIHVASVILDLANIAIPIFTFRELQVGLQRKILVMAVFSCRILVVGTTIALTVFTVRTSSTADPSFDMYPVAVTTTVTMNLSIITACFPYLRPFLESLESGMIRSDDMFRRQGGSMMRYGHGYPLGPISKSGSKFSKSNTASSRSAGGTAAVSVPGKTQDDSARNSGQNLDLPSTERMGLGNRFENVAKVTIESGTTQEADVESQSSGSRFIKQTTSWMVSRERAGDRYNEREDRFFVGNL</sequence>
<feature type="domain" description="Rhodopsin" evidence="4">
    <location>
        <begin position="1"/>
        <end position="141"/>
    </location>
</feature>
<dbReference type="EMBL" id="CAJPDR010000013">
    <property type="protein sequence ID" value="CAF9905811.1"/>
    <property type="molecule type" value="Genomic_DNA"/>
</dbReference>
<dbReference type="AlphaFoldDB" id="A0A8H3EMY5"/>
<feature type="region of interest" description="Disordered" evidence="1">
    <location>
        <begin position="177"/>
        <end position="223"/>
    </location>
</feature>
<feature type="chain" id="PRO_5034415528" description="Rhodopsin domain-containing protein" evidence="3">
    <location>
        <begin position="17"/>
        <end position="286"/>
    </location>
</feature>
<evidence type="ECO:0000256" key="1">
    <source>
        <dbReference type="SAM" id="MobiDB-lite"/>
    </source>
</evidence>
<gene>
    <name evidence="5" type="ORF">ALECFALPRED_001353</name>
</gene>
<feature type="transmembrane region" description="Helical" evidence="2">
    <location>
        <begin position="113"/>
        <end position="136"/>
    </location>
</feature>
<keyword evidence="2" id="KW-0812">Transmembrane</keyword>
<reference evidence="5" key="1">
    <citation type="submission" date="2021-03" db="EMBL/GenBank/DDBJ databases">
        <authorList>
            <person name="Tagirdzhanova G."/>
        </authorList>
    </citation>
    <scope>NUCLEOTIDE SEQUENCE</scope>
</reference>
<proteinExistence type="predicted"/>
<dbReference type="PANTHER" id="PTHR38794">
    <property type="entry name" value="INTEGRAL MEMBRANE PROTEIN"/>
    <property type="match status" value="1"/>
</dbReference>
<accession>A0A8H3EMY5</accession>
<feature type="transmembrane region" description="Helical" evidence="2">
    <location>
        <begin position="77"/>
        <end position="101"/>
    </location>
</feature>
<dbReference type="Pfam" id="PF20684">
    <property type="entry name" value="Fung_rhodopsin"/>
    <property type="match status" value="1"/>
</dbReference>
<feature type="compositionally biased region" description="Low complexity" evidence="1">
    <location>
        <begin position="185"/>
        <end position="199"/>
    </location>
</feature>
<feature type="transmembrane region" description="Helical" evidence="2">
    <location>
        <begin position="44"/>
        <end position="65"/>
    </location>
</feature>
<dbReference type="InterPro" id="IPR049326">
    <property type="entry name" value="Rhodopsin_dom_fungi"/>
</dbReference>
<protein>
    <recommendedName>
        <fullName evidence="4">Rhodopsin domain-containing protein</fullName>
    </recommendedName>
</protein>
<comment type="caution">
    <text evidence="5">The sequence shown here is derived from an EMBL/GenBank/DDBJ whole genome shotgun (WGS) entry which is preliminary data.</text>
</comment>